<protein>
    <recommendedName>
        <fullName evidence="3 11">Catalase</fullName>
        <ecNumber evidence="3 11">1.11.1.6</ecNumber>
    </recommendedName>
</protein>
<dbReference type="EMBL" id="JAXIVU010000007">
    <property type="protein sequence ID" value="MDY7219330.1"/>
    <property type="molecule type" value="Genomic_DNA"/>
</dbReference>
<proteinExistence type="inferred from homology"/>
<dbReference type="Pfam" id="PF00199">
    <property type="entry name" value="Catalase"/>
    <property type="match status" value="1"/>
</dbReference>
<dbReference type="SMART" id="SM01060">
    <property type="entry name" value="Catalase"/>
    <property type="match status" value="1"/>
</dbReference>
<evidence type="ECO:0000256" key="8">
    <source>
        <dbReference type="ARBA" id="ARBA00023004"/>
    </source>
</evidence>
<dbReference type="PROSITE" id="PS00438">
    <property type="entry name" value="CATALASE_2"/>
    <property type="match status" value="1"/>
</dbReference>
<dbReference type="Gene3D" id="2.40.180.10">
    <property type="entry name" value="Catalase core domain"/>
    <property type="match status" value="1"/>
</dbReference>
<accession>A0ABU5GSK0</accession>
<keyword evidence="7 11" id="KW-0560">Oxidoreductase</keyword>
<evidence type="ECO:0000256" key="3">
    <source>
        <dbReference type="ARBA" id="ARBA00012314"/>
    </source>
</evidence>
<dbReference type="PIRSF" id="PIRSF038928">
    <property type="entry name" value="Catalase_clade1-3"/>
    <property type="match status" value="1"/>
</dbReference>
<dbReference type="PANTHER" id="PTHR11465:SF61">
    <property type="entry name" value="CATALASE"/>
    <property type="match status" value="1"/>
</dbReference>
<evidence type="ECO:0000256" key="7">
    <source>
        <dbReference type="ARBA" id="ARBA00023002"/>
    </source>
</evidence>
<feature type="domain" description="Catalase core" evidence="13">
    <location>
        <begin position="8"/>
        <end position="392"/>
    </location>
</feature>
<feature type="compositionally biased region" description="Polar residues" evidence="12">
    <location>
        <begin position="8"/>
        <end position="22"/>
    </location>
</feature>
<evidence type="ECO:0000259" key="13">
    <source>
        <dbReference type="SMART" id="SM01060"/>
    </source>
</evidence>
<evidence type="ECO:0000256" key="10">
    <source>
        <dbReference type="ARBA" id="ARBA00049254"/>
    </source>
</evidence>
<comment type="cofactor">
    <cofactor evidence="1">
        <name>heme</name>
        <dbReference type="ChEBI" id="CHEBI:30413"/>
    </cofactor>
</comment>
<dbReference type="CDD" id="cd08156">
    <property type="entry name" value="catalase_clade_3"/>
    <property type="match status" value="1"/>
</dbReference>
<dbReference type="InterPro" id="IPR018028">
    <property type="entry name" value="Catalase"/>
</dbReference>
<dbReference type="InterPro" id="IPR024708">
    <property type="entry name" value="Catalase_AS"/>
</dbReference>
<name>A0ABU5GSK0_9GAMM</name>
<dbReference type="InterPro" id="IPR024711">
    <property type="entry name" value="Catalase_clade1/3"/>
</dbReference>
<dbReference type="PANTHER" id="PTHR11465">
    <property type="entry name" value="CATALASE"/>
    <property type="match status" value="1"/>
</dbReference>
<comment type="catalytic activity">
    <reaction evidence="10 11">
        <text>2 H2O2 = O2 + 2 H2O</text>
        <dbReference type="Rhea" id="RHEA:20309"/>
        <dbReference type="ChEBI" id="CHEBI:15377"/>
        <dbReference type="ChEBI" id="CHEBI:15379"/>
        <dbReference type="ChEBI" id="CHEBI:16240"/>
        <dbReference type="EC" id="1.11.1.6"/>
    </reaction>
</comment>
<reference evidence="14 15" key="1">
    <citation type="submission" date="2023-12" db="EMBL/GenBank/DDBJ databases">
        <title>Denitrificimonas halotolerans sp. nov.,a novel species isolated from landfill leachate.</title>
        <authorList>
            <person name="Wang S."/>
        </authorList>
    </citation>
    <scope>NUCLEOTIDE SEQUENCE [LARGE SCALE GENOMIC DNA]</scope>
    <source>
        <strain evidence="14 15">JX-1</strain>
    </source>
</reference>
<evidence type="ECO:0000256" key="9">
    <source>
        <dbReference type="ARBA" id="ARBA00023324"/>
    </source>
</evidence>
<comment type="similarity">
    <text evidence="2 11">Belongs to the catalase family.</text>
</comment>
<evidence type="ECO:0000313" key="14">
    <source>
        <dbReference type="EMBL" id="MDY7219330.1"/>
    </source>
</evidence>
<dbReference type="InterPro" id="IPR040333">
    <property type="entry name" value="Catalase_3"/>
</dbReference>
<organism evidence="14 15">
    <name type="scientific">Denitrificimonas halotolerans</name>
    <dbReference type="NCBI Taxonomy" id="3098930"/>
    <lineage>
        <taxon>Bacteria</taxon>
        <taxon>Pseudomonadati</taxon>
        <taxon>Pseudomonadota</taxon>
        <taxon>Gammaproteobacteria</taxon>
        <taxon>Pseudomonadales</taxon>
        <taxon>Pseudomonadaceae</taxon>
        <taxon>Denitrificimonas</taxon>
    </lineage>
</organism>
<evidence type="ECO:0000256" key="2">
    <source>
        <dbReference type="ARBA" id="ARBA00005329"/>
    </source>
</evidence>
<dbReference type="InterPro" id="IPR011614">
    <property type="entry name" value="Catalase_core"/>
</dbReference>
<keyword evidence="15" id="KW-1185">Reference proteome</keyword>
<dbReference type="Pfam" id="PF06628">
    <property type="entry name" value="Catalase-rel"/>
    <property type="match status" value="1"/>
</dbReference>
<dbReference type="InterPro" id="IPR002226">
    <property type="entry name" value="Catalase_haem_BS"/>
</dbReference>
<dbReference type="RefSeq" id="WP_321553422.1">
    <property type="nucleotide sequence ID" value="NZ_JAXIVU010000007.1"/>
</dbReference>
<evidence type="ECO:0000256" key="12">
    <source>
        <dbReference type="SAM" id="MobiDB-lite"/>
    </source>
</evidence>
<dbReference type="InterPro" id="IPR020835">
    <property type="entry name" value="Catalase_sf"/>
</dbReference>
<dbReference type="GO" id="GO:0004096">
    <property type="term" value="F:catalase activity"/>
    <property type="evidence" value="ECO:0007669"/>
    <property type="project" value="UniProtKB-EC"/>
</dbReference>
<comment type="caution">
    <text evidence="14">The sequence shown here is derived from an EMBL/GenBank/DDBJ whole genome shotgun (WGS) entry which is preliminary data.</text>
</comment>
<evidence type="ECO:0000256" key="1">
    <source>
        <dbReference type="ARBA" id="ARBA00001971"/>
    </source>
</evidence>
<keyword evidence="4 11" id="KW-0575">Peroxidase</keyword>
<dbReference type="InterPro" id="IPR010582">
    <property type="entry name" value="Catalase_immune_responsive"/>
</dbReference>
<evidence type="ECO:0000256" key="6">
    <source>
        <dbReference type="ARBA" id="ARBA00022723"/>
    </source>
</evidence>
<feature type="region of interest" description="Disordered" evidence="12">
    <location>
        <begin position="1"/>
        <end position="24"/>
    </location>
</feature>
<evidence type="ECO:0000313" key="15">
    <source>
        <dbReference type="Proteomes" id="UP001294570"/>
    </source>
</evidence>
<gene>
    <name evidence="14" type="ORF">TOI97_07090</name>
</gene>
<evidence type="ECO:0000256" key="4">
    <source>
        <dbReference type="ARBA" id="ARBA00022559"/>
    </source>
</evidence>
<keyword evidence="5 11" id="KW-0349">Heme</keyword>
<sequence>MTDKPKLTSVSGCPIANNQDSLTAGPRGPMLLQDVWFLEKLAHFDREVIPERRMHAKGSGAFGSFTVTHDITQYTKAALFSEVGKQTDMFVRFSTVAGERGAADAERDIRGFAMRFYTEQGNWDLVGNNTPVFFFRDPLKFPDLNHAVKRDPRTNMRSPTNNWDFWTGLPEALHQVTILMSDRGIPASYRHMHGFGSHTFSFINADNERYWVKFHFKTQQGIKNLTDQEAAELVGRDRESSQRDLYEAIEKGDFPRWTMYVQIMPETDAAKVPYHPFDLTKIWPKGDYPLIEVGYFELNKNPENYFADVEQAAFNPAHIVPGVGFSPDRMLQGRLFSYGDAQRYRLGVNHYQIPVNTPRCPFHTYHRDGAMRVDGNQGSRLHYEPNSQGEWQEQPDFSEPPLALEGAADRFDYWEDEPDYFTQAGDLFRLMTPEQQQVLFDNTARNMTGVPDAIKQKHAYHCQQADPAYGEGVAKALGVELPK</sequence>
<dbReference type="EC" id="1.11.1.6" evidence="3 11"/>
<dbReference type="PROSITE" id="PS51402">
    <property type="entry name" value="CATALASE_3"/>
    <property type="match status" value="1"/>
</dbReference>
<evidence type="ECO:0000256" key="11">
    <source>
        <dbReference type="RuleBase" id="RU000498"/>
    </source>
</evidence>
<dbReference type="PRINTS" id="PR00067">
    <property type="entry name" value="CATALASE"/>
</dbReference>
<dbReference type="Proteomes" id="UP001294570">
    <property type="component" value="Unassembled WGS sequence"/>
</dbReference>
<keyword evidence="9 11" id="KW-0376">Hydrogen peroxide</keyword>
<keyword evidence="6 11" id="KW-0479">Metal-binding</keyword>
<keyword evidence="8 11" id="KW-0408">Iron</keyword>
<dbReference type="SUPFAM" id="SSF56634">
    <property type="entry name" value="Heme-dependent catalase-like"/>
    <property type="match status" value="1"/>
</dbReference>
<evidence type="ECO:0000256" key="5">
    <source>
        <dbReference type="ARBA" id="ARBA00022617"/>
    </source>
</evidence>
<dbReference type="PROSITE" id="PS00437">
    <property type="entry name" value="CATALASE_1"/>
    <property type="match status" value="1"/>
</dbReference>